<dbReference type="GO" id="GO:0005634">
    <property type="term" value="C:nucleus"/>
    <property type="evidence" value="ECO:0007669"/>
    <property type="project" value="TreeGrafter"/>
</dbReference>
<feature type="region of interest" description="Disordered" evidence="1">
    <location>
        <begin position="142"/>
        <end position="172"/>
    </location>
</feature>
<gene>
    <name evidence="2" type="ORF">PVAND_002015</name>
</gene>
<dbReference type="InterPro" id="IPR026680">
    <property type="entry name" value="CCDC137"/>
</dbReference>
<dbReference type="AlphaFoldDB" id="A0A9J6BPP0"/>
<accession>A0A9J6BPP0</accession>
<evidence type="ECO:0000313" key="3">
    <source>
        <dbReference type="Proteomes" id="UP001107558"/>
    </source>
</evidence>
<dbReference type="Proteomes" id="UP001107558">
    <property type="component" value="Chromosome 3"/>
</dbReference>
<reference evidence="2" key="1">
    <citation type="submission" date="2021-03" db="EMBL/GenBank/DDBJ databases">
        <title>Chromosome level genome of the anhydrobiotic midge Polypedilum vanderplanki.</title>
        <authorList>
            <person name="Yoshida Y."/>
            <person name="Kikawada T."/>
            <person name="Gusev O."/>
        </authorList>
    </citation>
    <scope>NUCLEOTIDE SEQUENCE</scope>
    <source>
        <strain evidence="2">NIAS01</strain>
        <tissue evidence="2">Whole body or cell culture</tissue>
    </source>
</reference>
<dbReference type="EMBL" id="JADBJN010000003">
    <property type="protein sequence ID" value="KAG5671841.1"/>
    <property type="molecule type" value="Genomic_DNA"/>
</dbReference>
<comment type="caution">
    <text evidence="2">The sequence shown here is derived from an EMBL/GenBank/DDBJ whole genome shotgun (WGS) entry which is preliminary data.</text>
</comment>
<feature type="compositionally biased region" description="Basic residues" evidence="1">
    <location>
        <begin position="1"/>
        <end position="10"/>
    </location>
</feature>
<evidence type="ECO:0008006" key="4">
    <source>
        <dbReference type="Google" id="ProtNLM"/>
    </source>
</evidence>
<protein>
    <recommendedName>
        <fullName evidence="4">Coiled-coil domain-containing protein 137</fullName>
    </recommendedName>
</protein>
<dbReference type="PANTHER" id="PTHR21838">
    <property type="entry name" value="COILED-COIL DOMAIN-CONTAINING PROTEIN 137"/>
    <property type="match status" value="1"/>
</dbReference>
<name>A0A9J6BPP0_POLVA</name>
<feature type="compositionally biased region" description="Basic and acidic residues" evidence="1">
    <location>
        <begin position="152"/>
        <end position="163"/>
    </location>
</feature>
<dbReference type="PANTHER" id="PTHR21838:SF2">
    <property type="entry name" value="COILED-COIL DOMAIN-CONTAINING PROTEIN 137"/>
    <property type="match status" value="1"/>
</dbReference>
<dbReference type="OrthoDB" id="5876637at2759"/>
<feature type="compositionally biased region" description="Basic and acidic residues" evidence="1">
    <location>
        <begin position="11"/>
        <end position="31"/>
    </location>
</feature>
<evidence type="ECO:0000256" key="1">
    <source>
        <dbReference type="SAM" id="MobiDB-lite"/>
    </source>
</evidence>
<feature type="region of interest" description="Disordered" evidence="1">
    <location>
        <begin position="1"/>
        <end position="39"/>
    </location>
</feature>
<evidence type="ECO:0000313" key="2">
    <source>
        <dbReference type="EMBL" id="KAG5671841.1"/>
    </source>
</evidence>
<keyword evidence="3" id="KW-1185">Reference proteome</keyword>
<sequence length="238" mass="28302">MGRIKKHKHFGDRDPLKQREEREQKLIRENKINNPPIKEGDQEISKRFKKFMLLKQASKTPKRKIEKNKNKNIVKFGKKVTVHDDFDDYLSKKKTNESDRQHLRRVEEVIAKKKTEAEYAKKYGIQIIRDINGEIKMKKDPLISSKKKPKKMSKDEIEKKTPQEEPEENEATFPLIKYKMSAKMKRKLEKEEQIKRDVVKFGEVALEPPTFRLSQKQNQNVTKPGKRNYLFLSNLNLK</sequence>
<proteinExistence type="predicted"/>
<organism evidence="2 3">
    <name type="scientific">Polypedilum vanderplanki</name>
    <name type="common">Sleeping chironomid midge</name>
    <dbReference type="NCBI Taxonomy" id="319348"/>
    <lineage>
        <taxon>Eukaryota</taxon>
        <taxon>Metazoa</taxon>
        <taxon>Ecdysozoa</taxon>
        <taxon>Arthropoda</taxon>
        <taxon>Hexapoda</taxon>
        <taxon>Insecta</taxon>
        <taxon>Pterygota</taxon>
        <taxon>Neoptera</taxon>
        <taxon>Endopterygota</taxon>
        <taxon>Diptera</taxon>
        <taxon>Nematocera</taxon>
        <taxon>Chironomoidea</taxon>
        <taxon>Chironomidae</taxon>
        <taxon>Chironominae</taxon>
        <taxon>Polypedilum</taxon>
        <taxon>Polypedilum</taxon>
    </lineage>
</organism>